<evidence type="ECO:0000256" key="6">
    <source>
        <dbReference type="ARBA" id="ARBA00023004"/>
    </source>
</evidence>
<keyword evidence="7 9" id="KW-0503">Monooxygenase</keyword>
<dbReference type="InterPro" id="IPR002401">
    <property type="entry name" value="Cyt_P450_E_grp-I"/>
</dbReference>
<dbReference type="InterPro" id="IPR050479">
    <property type="entry name" value="CYP11_CYP27_families"/>
</dbReference>
<keyword evidence="6 8" id="KW-0408">Iron</keyword>
<keyword evidence="3 8" id="KW-0349">Heme</keyword>
<accession>A0AAN9Z0A6</accession>
<gene>
    <name evidence="10" type="ORF">R5R35_011523</name>
</gene>
<dbReference type="SUPFAM" id="SSF48264">
    <property type="entry name" value="Cytochrome P450"/>
    <property type="match status" value="1"/>
</dbReference>
<dbReference type="Proteomes" id="UP001378592">
    <property type="component" value="Unassembled WGS sequence"/>
</dbReference>
<dbReference type="GO" id="GO:0016705">
    <property type="term" value="F:oxidoreductase activity, acting on paired donors, with incorporation or reduction of molecular oxygen"/>
    <property type="evidence" value="ECO:0007669"/>
    <property type="project" value="InterPro"/>
</dbReference>
<evidence type="ECO:0000256" key="2">
    <source>
        <dbReference type="ARBA" id="ARBA00010617"/>
    </source>
</evidence>
<dbReference type="PROSITE" id="PS00086">
    <property type="entry name" value="CYTOCHROME_P450"/>
    <property type="match status" value="1"/>
</dbReference>
<evidence type="ECO:0008006" key="12">
    <source>
        <dbReference type="Google" id="ProtNLM"/>
    </source>
</evidence>
<comment type="cofactor">
    <cofactor evidence="1 8">
        <name>heme</name>
        <dbReference type="ChEBI" id="CHEBI:30413"/>
    </cofactor>
</comment>
<comment type="similarity">
    <text evidence="2 9">Belongs to the cytochrome P450 family.</text>
</comment>
<dbReference type="InterPro" id="IPR036396">
    <property type="entry name" value="Cyt_P450_sf"/>
</dbReference>
<dbReference type="Pfam" id="PF00067">
    <property type="entry name" value="p450"/>
    <property type="match status" value="1"/>
</dbReference>
<dbReference type="GO" id="GO:0004497">
    <property type="term" value="F:monooxygenase activity"/>
    <property type="evidence" value="ECO:0007669"/>
    <property type="project" value="UniProtKB-KW"/>
</dbReference>
<evidence type="ECO:0000256" key="3">
    <source>
        <dbReference type="ARBA" id="ARBA00022617"/>
    </source>
</evidence>
<protein>
    <recommendedName>
        <fullName evidence="12">Cytochrome P450</fullName>
    </recommendedName>
</protein>
<evidence type="ECO:0000256" key="1">
    <source>
        <dbReference type="ARBA" id="ARBA00001971"/>
    </source>
</evidence>
<dbReference type="PRINTS" id="PR00385">
    <property type="entry name" value="P450"/>
</dbReference>
<proteinExistence type="inferred from homology"/>
<keyword evidence="5 9" id="KW-0560">Oxidoreductase</keyword>
<feature type="binding site" description="axial binding residue" evidence="8">
    <location>
        <position position="477"/>
    </location>
    <ligand>
        <name>heme</name>
        <dbReference type="ChEBI" id="CHEBI:30413"/>
    </ligand>
    <ligandPart>
        <name>Fe</name>
        <dbReference type="ChEBI" id="CHEBI:18248"/>
    </ligandPart>
</feature>
<comment type="caution">
    <text evidence="10">The sequence shown here is derived from an EMBL/GenBank/DDBJ whole genome shotgun (WGS) entry which is preliminary data.</text>
</comment>
<dbReference type="GO" id="GO:0020037">
    <property type="term" value="F:heme binding"/>
    <property type="evidence" value="ECO:0007669"/>
    <property type="project" value="InterPro"/>
</dbReference>
<evidence type="ECO:0000256" key="5">
    <source>
        <dbReference type="ARBA" id="ARBA00023002"/>
    </source>
</evidence>
<dbReference type="GO" id="GO:0005506">
    <property type="term" value="F:iron ion binding"/>
    <property type="evidence" value="ECO:0007669"/>
    <property type="project" value="InterPro"/>
</dbReference>
<sequence>MLLQSTVRALGVRGAAPVGVSARHRSTAAATPLDAAVADAAAAARSAEWERAKPYHAIPGPKPFPLLGNLPRFLPGIGKYGKVDMLDAHYLIRKEYGDMVRVSNMVVRRDMIFVFDPEIAEKVFRNEGVWPIREGLESMKYYRSVLRKDKYEGAHGLVTSQGKEWHDFRSKVNQPMMQPKSANRYSSAVNDVAEDFINRMRELRDENKELPADFIHELYKWALESIALVALDTRLGCLRPELPPGSGPRRLIDAVQVMFEGFYKLDLRPSLWRLVSTPMWRRMVAAFDCLNDVSEKYINEAIAKNTHTTDREPSILARVMEKDPKVAKVMAVDMLTAGVDTTSHMTASLLFHLAKNQHVQQRAAEEVLQALPSVHDPVTSETIARLPYLRACFKESLRIFPIAIGNIRETPEDMVLNDYQVPKGTDVFLCHMTMSRDERHFPRPLSFEPERWLRGSAHAHTAHPFASLPFGFGPRTCVGRRFAEMEIFTLVAKILRSFRVEYHYGDEISFTARTINTITSPLKFRLIDHI</sequence>
<evidence type="ECO:0000256" key="8">
    <source>
        <dbReference type="PIRSR" id="PIRSR602401-1"/>
    </source>
</evidence>
<keyword evidence="4 8" id="KW-0479">Metal-binding</keyword>
<dbReference type="InterPro" id="IPR001128">
    <property type="entry name" value="Cyt_P450"/>
</dbReference>
<dbReference type="FunFam" id="1.10.630.10:FF:000006">
    <property type="entry name" value="Cytochrome P450 302a1, mitochondrial"/>
    <property type="match status" value="1"/>
</dbReference>
<evidence type="ECO:0000256" key="7">
    <source>
        <dbReference type="ARBA" id="ARBA00023033"/>
    </source>
</evidence>
<evidence type="ECO:0000313" key="10">
    <source>
        <dbReference type="EMBL" id="KAK7793315.1"/>
    </source>
</evidence>
<dbReference type="Gene3D" id="1.10.630.10">
    <property type="entry name" value="Cytochrome P450"/>
    <property type="match status" value="1"/>
</dbReference>
<evidence type="ECO:0000256" key="9">
    <source>
        <dbReference type="RuleBase" id="RU000461"/>
    </source>
</evidence>
<reference evidence="10 11" key="1">
    <citation type="submission" date="2024-03" db="EMBL/GenBank/DDBJ databases">
        <title>The genome assembly and annotation of the cricket Gryllus longicercus Weissman &amp; Gray.</title>
        <authorList>
            <person name="Szrajer S."/>
            <person name="Gray D."/>
            <person name="Ylla G."/>
        </authorList>
    </citation>
    <scope>NUCLEOTIDE SEQUENCE [LARGE SCALE GENOMIC DNA]</scope>
    <source>
        <strain evidence="10">DAG 2021-001</strain>
        <tissue evidence="10">Whole body minus gut</tissue>
    </source>
</reference>
<keyword evidence="11" id="KW-1185">Reference proteome</keyword>
<dbReference type="InterPro" id="IPR017972">
    <property type="entry name" value="Cyt_P450_CS"/>
</dbReference>
<evidence type="ECO:0000313" key="11">
    <source>
        <dbReference type="Proteomes" id="UP001378592"/>
    </source>
</evidence>
<name>A0AAN9Z0A6_9ORTH</name>
<dbReference type="EMBL" id="JAZDUA010000388">
    <property type="protein sequence ID" value="KAK7793315.1"/>
    <property type="molecule type" value="Genomic_DNA"/>
</dbReference>
<dbReference type="AlphaFoldDB" id="A0AAN9Z0A6"/>
<dbReference type="CDD" id="cd11054">
    <property type="entry name" value="CYP24A1-like"/>
    <property type="match status" value="1"/>
</dbReference>
<dbReference type="PANTHER" id="PTHR24279:SF120">
    <property type="entry name" value="CYTOCHROME P450"/>
    <property type="match status" value="1"/>
</dbReference>
<evidence type="ECO:0000256" key="4">
    <source>
        <dbReference type="ARBA" id="ARBA00022723"/>
    </source>
</evidence>
<organism evidence="10 11">
    <name type="scientific">Gryllus longicercus</name>
    <dbReference type="NCBI Taxonomy" id="2509291"/>
    <lineage>
        <taxon>Eukaryota</taxon>
        <taxon>Metazoa</taxon>
        <taxon>Ecdysozoa</taxon>
        <taxon>Arthropoda</taxon>
        <taxon>Hexapoda</taxon>
        <taxon>Insecta</taxon>
        <taxon>Pterygota</taxon>
        <taxon>Neoptera</taxon>
        <taxon>Polyneoptera</taxon>
        <taxon>Orthoptera</taxon>
        <taxon>Ensifera</taxon>
        <taxon>Gryllidea</taxon>
        <taxon>Grylloidea</taxon>
        <taxon>Gryllidae</taxon>
        <taxon>Gryllinae</taxon>
        <taxon>Gryllus</taxon>
    </lineage>
</organism>
<dbReference type="PANTHER" id="PTHR24279">
    <property type="entry name" value="CYTOCHROME P450"/>
    <property type="match status" value="1"/>
</dbReference>
<dbReference type="PRINTS" id="PR00463">
    <property type="entry name" value="EP450I"/>
</dbReference>